<dbReference type="NCBIfam" id="TIGR01066">
    <property type="entry name" value="rplM_bact"/>
    <property type="match status" value="1"/>
</dbReference>
<dbReference type="HAMAP" id="MF_01366">
    <property type="entry name" value="Ribosomal_uL13"/>
    <property type="match status" value="1"/>
</dbReference>
<protein>
    <submittedName>
        <fullName evidence="4">50S ribosomal protein L13</fullName>
    </submittedName>
</protein>
<accession>A0A645H786</accession>
<dbReference type="CDD" id="cd00392">
    <property type="entry name" value="Ribosomal_L13"/>
    <property type="match status" value="1"/>
</dbReference>
<dbReference type="EMBL" id="VSSQ01087347">
    <property type="protein sequence ID" value="MPN34356.1"/>
    <property type="molecule type" value="Genomic_DNA"/>
</dbReference>
<gene>
    <name evidence="4" type="primary">rplM_51</name>
    <name evidence="4" type="ORF">SDC9_181849</name>
</gene>
<dbReference type="SUPFAM" id="SSF52161">
    <property type="entry name" value="Ribosomal protein L13"/>
    <property type="match status" value="1"/>
</dbReference>
<evidence type="ECO:0000256" key="3">
    <source>
        <dbReference type="ARBA" id="ARBA00023274"/>
    </source>
</evidence>
<dbReference type="GO" id="GO:0003729">
    <property type="term" value="F:mRNA binding"/>
    <property type="evidence" value="ECO:0007669"/>
    <property type="project" value="UniProtKB-ARBA"/>
</dbReference>
<dbReference type="Gene3D" id="3.90.1180.10">
    <property type="entry name" value="Ribosomal protein L13"/>
    <property type="match status" value="1"/>
</dbReference>
<comment type="caution">
    <text evidence="4">The sequence shown here is derived from an EMBL/GenBank/DDBJ whole genome shotgun (WGS) entry which is preliminary data.</text>
</comment>
<evidence type="ECO:0000313" key="4">
    <source>
        <dbReference type="EMBL" id="MPN34356.1"/>
    </source>
</evidence>
<reference evidence="4" key="1">
    <citation type="submission" date="2019-08" db="EMBL/GenBank/DDBJ databases">
        <authorList>
            <person name="Kucharzyk K."/>
            <person name="Murdoch R.W."/>
            <person name="Higgins S."/>
            <person name="Loffler F."/>
        </authorList>
    </citation>
    <scope>NUCLEOTIDE SEQUENCE</scope>
</reference>
<proteinExistence type="inferred from homology"/>
<sequence length="143" mass="15877">MKTYLAKTGEIKRENVIVDASEAPVGRLAVMIANALRGKDKPTYTPHIDTGAFVIVINAAKAVFTGRKSENKEYENFSGYPGGRKVVTAKEVRAKNPERIIEDAVWGMMPKGRLGRAQFRKLRVYAGGEHPHTAQQPRKLTLE</sequence>
<dbReference type="FunFam" id="3.90.1180.10:FF:000001">
    <property type="entry name" value="50S ribosomal protein L13"/>
    <property type="match status" value="1"/>
</dbReference>
<dbReference type="AlphaFoldDB" id="A0A645H786"/>
<dbReference type="GO" id="GO:0022625">
    <property type="term" value="C:cytosolic large ribosomal subunit"/>
    <property type="evidence" value="ECO:0007669"/>
    <property type="project" value="TreeGrafter"/>
</dbReference>
<dbReference type="GO" id="GO:0017148">
    <property type="term" value="P:negative regulation of translation"/>
    <property type="evidence" value="ECO:0007669"/>
    <property type="project" value="TreeGrafter"/>
</dbReference>
<comment type="similarity">
    <text evidence="1">Belongs to the universal ribosomal protein uL13 family.</text>
</comment>
<evidence type="ECO:0000256" key="1">
    <source>
        <dbReference type="ARBA" id="ARBA00006227"/>
    </source>
</evidence>
<dbReference type="PANTHER" id="PTHR11545:SF2">
    <property type="entry name" value="LARGE RIBOSOMAL SUBUNIT PROTEIN UL13M"/>
    <property type="match status" value="1"/>
</dbReference>
<keyword evidence="2 4" id="KW-0689">Ribosomal protein</keyword>
<keyword evidence="3" id="KW-0687">Ribonucleoprotein</keyword>
<dbReference type="PANTHER" id="PTHR11545">
    <property type="entry name" value="RIBOSOMAL PROTEIN L13"/>
    <property type="match status" value="1"/>
</dbReference>
<organism evidence="4">
    <name type="scientific">bioreactor metagenome</name>
    <dbReference type="NCBI Taxonomy" id="1076179"/>
    <lineage>
        <taxon>unclassified sequences</taxon>
        <taxon>metagenomes</taxon>
        <taxon>ecological metagenomes</taxon>
    </lineage>
</organism>
<name>A0A645H786_9ZZZZ</name>
<dbReference type="InterPro" id="IPR005823">
    <property type="entry name" value="Ribosomal_uL13_bac-type"/>
</dbReference>
<dbReference type="InterPro" id="IPR005822">
    <property type="entry name" value="Ribosomal_uL13"/>
</dbReference>
<evidence type="ECO:0000256" key="2">
    <source>
        <dbReference type="ARBA" id="ARBA00022980"/>
    </source>
</evidence>
<dbReference type="PIRSF" id="PIRSF002181">
    <property type="entry name" value="Ribosomal_L13"/>
    <property type="match status" value="1"/>
</dbReference>
<dbReference type="GO" id="GO:0003735">
    <property type="term" value="F:structural constituent of ribosome"/>
    <property type="evidence" value="ECO:0007669"/>
    <property type="project" value="InterPro"/>
</dbReference>
<dbReference type="GO" id="GO:0006412">
    <property type="term" value="P:translation"/>
    <property type="evidence" value="ECO:0007669"/>
    <property type="project" value="InterPro"/>
</dbReference>
<dbReference type="Pfam" id="PF00572">
    <property type="entry name" value="Ribosomal_L13"/>
    <property type="match status" value="1"/>
</dbReference>
<dbReference type="InterPro" id="IPR036899">
    <property type="entry name" value="Ribosomal_uL13_sf"/>
</dbReference>